<proteinExistence type="predicted"/>
<dbReference type="EMBL" id="LUKE01000003">
    <property type="protein sequence ID" value="KYG63943.1"/>
    <property type="molecule type" value="Genomic_DNA"/>
</dbReference>
<dbReference type="Pfam" id="PF13489">
    <property type="entry name" value="Methyltransf_23"/>
    <property type="match status" value="1"/>
</dbReference>
<reference evidence="1 2" key="1">
    <citation type="submission" date="2016-03" db="EMBL/GenBank/DDBJ databases">
        <authorList>
            <person name="Ploux O."/>
        </authorList>
    </citation>
    <scope>NUCLEOTIDE SEQUENCE [LARGE SCALE GENOMIC DNA]</scope>
    <source>
        <strain evidence="1 2">R0</strain>
    </source>
</reference>
<dbReference type="Proteomes" id="UP000075320">
    <property type="component" value="Unassembled WGS sequence"/>
</dbReference>
<dbReference type="RefSeq" id="WP_061835848.1">
    <property type="nucleotide sequence ID" value="NZ_LUKE01000003.1"/>
</dbReference>
<dbReference type="PANTHER" id="PTHR43861">
    <property type="entry name" value="TRANS-ACONITATE 2-METHYLTRANSFERASE-RELATED"/>
    <property type="match status" value="1"/>
</dbReference>
<evidence type="ECO:0008006" key="3">
    <source>
        <dbReference type="Google" id="ProtNLM"/>
    </source>
</evidence>
<sequence>MSTKEQVYGLYNKIGEWFDSERAQDLRMEKKHLDRFLAQVKKEGKILDLGCGSGRPIASYILSQGFSVKGIDGSQKMIELAKKYVPSINPEVQDMRDLNLSEKFDGIIMWHSSFHLPYDDQRKLLPKLAQVLNPQGSLLFTSGPAHGEAWGENYGENLYHASLSQHEYRQILTDAGFRVVALDVEDKSAGGATVWLCRL</sequence>
<keyword evidence="2" id="KW-1185">Reference proteome</keyword>
<gene>
    <name evidence="1" type="ORF">AZI86_14120</name>
</gene>
<protein>
    <recommendedName>
        <fullName evidence="3">Methyltransferase</fullName>
    </recommendedName>
</protein>
<evidence type="ECO:0000313" key="1">
    <source>
        <dbReference type="EMBL" id="KYG63943.1"/>
    </source>
</evidence>
<organism evidence="1 2">
    <name type="scientific">Bdellovibrio bacteriovorus</name>
    <dbReference type="NCBI Taxonomy" id="959"/>
    <lineage>
        <taxon>Bacteria</taxon>
        <taxon>Pseudomonadati</taxon>
        <taxon>Bdellovibrionota</taxon>
        <taxon>Bdellovibrionia</taxon>
        <taxon>Bdellovibrionales</taxon>
        <taxon>Pseudobdellovibrionaceae</taxon>
        <taxon>Bdellovibrio</taxon>
    </lineage>
</organism>
<dbReference type="PANTHER" id="PTHR43861:SF1">
    <property type="entry name" value="TRANS-ACONITATE 2-METHYLTRANSFERASE"/>
    <property type="match status" value="1"/>
</dbReference>
<dbReference type="AlphaFoldDB" id="A0A150WJY9"/>
<dbReference type="Gene3D" id="3.40.50.150">
    <property type="entry name" value="Vaccinia Virus protein VP39"/>
    <property type="match status" value="1"/>
</dbReference>
<dbReference type="InterPro" id="IPR029063">
    <property type="entry name" value="SAM-dependent_MTases_sf"/>
</dbReference>
<evidence type="ECO:0000313" key="2">
    <source>
        <dbReference type="Proteomes" id="UP000075320"/>
    </source>
</evidence>
<dbReference type="CDD" id="cd02440">
    <property type="entry name" value="AdoMet_MTases"/>
    <property type="match status" value="1"/>
</dbReference>
<accession>A0A150WJY9</accession>
<name>A0A150WJY9_BDEBC</name>
<comment type="caution">
    <text evidence="1">The sequence shown here is derived from an EMBL/GenBank/DDBJ whole genome shotgun (WGS) entry which is preliminary data.</text>
</comment>
<dbReference type="SUPFAM" id="SSF53335">
    <property type="entry name" value="S-adenosyl-L-methionine-dependent methyltransferases"/>
    <property type="match status" value="1"/>
</dbReference>